<dbReference type="Pfam" id="PF00866">
    <property type="entry name" value="Ring_hydroxyl_B"/>
    <property type="match status" value="1"/>
</dbReference>
<proteinExistence type="inferred from homology"/>
<comment type="caution">
    <text evidence="3">The sequence shown here is derived from an EMBL/GenBank/DDBJ whole genome shotgun (WGS) entry which is preliminary data.</text>
</comment>
<dbReference type="Proteomes" id="UP001169027">
    <property type="component" value="Unassembled WGS sequence"/>
</dbReference>
<evidence type="ECO:0000313" key="3">
    <source>
        <dbReference type="EMBL" id="MDO1537932.1"/>
    </source>
</evidence>
<organism evidence="3 4">
    <name type="scientific">Variovorax ginsengisoli</name>
    <dbReference type="NCBI Taxonomy" id="363844"/>
    <lineage>
        <taxon>Bacteria</taxon>
        <taxon>Pseudomonadati</taxon>
        <taxon>Pseudomonadota</taxon>
        <taxon>Betaproteobacteria</taxon>
        <taxon>Burkholderiales</taxon>
        <taxon>Comamonadaceae</taxon>
        <taxon>Variovorax</taxon>
    </lineage>
</organism>
<keyword evidence="2 3" id="KW-0560">Oxidoreductase</keyword>
<dbReference type="PANTHER" id="PTHR41534:SF1">
    <property type="entry name" value="BLR3401 PROTEIN"/>
    <property type="match status" value="1"/>
</dbReference>
<dbReference type="Gene3D" id="3.10.450.50">
    <property type="match status" value="1"/>
</dbReference>
<sequence>MSQPSSDRTSAAIPNAGPDFEHLLAQDVVIEAATGDAPTGAQVISPDHSPRAPQLGAAPVAQAVPRAGLVVGNDLQREVEQLLYLQAELLDRKLWQAWMDLFDDRGVYWMPVTLEQTEWEGSPSIFAEDKLMMEIRKGRVSHPNAWSQAPIWETNHIVGNVAIESVDGATVHVRSRFHLMELRRDTVRHFGGTYRHTLARDAGGALRIVLQRVDLFNGQAPFDYVLQIWV</sequence>
<reference evidence="3" key="1">
    <citation type="submission" date="2023-06" db="EMBL/GenBank/DDBJ databases">
        <authorList>
            <person name="Jiang Y."/>
            <person name="Liu Q."/>
        </authorList>
    </citation>
    <scope>NUCLEOTIDE SEQUENCE</scope>
    <source>
        <strain evidence="3">CGMCC 1.12090</strain>
    </source>
</reference>
<dbReference type="SUPFAM" id="SSF54427">
    <property type="entry name" value="NTF2-like"/>
    <property type="match status" value="1"/>
</dbReference>
<gene>
    <name evidence="3" type="ORF">Q2T77_37465</name>
</gene>
<dbReference type="InterPro" id="IPR032710">
    <property type="entry name" value="NTF2-like_dom_sf"/>
</dbReference>
<dbReference type="InterPro" id="IPR000391">
    <property type="entry name" value="Rng_hydr_dOase-bsu"/>
</dbReference>
<dbReference type="RefSeq" id="WP_301816345.1">
    <property type="nucleotide sequence ID" value="NZ_JAUJZH010000053.1"/>
</dbReference>
<evidence type="ECO:0000256" key="1">
    <source>
        <dbReference type="ARBA" id="ARBA00009570"/>
    </source>
</evidence>
<dbReference type="GO" id="GO:0051213">
    <property type="term" value="F:dioxygenase activity"/>
    <property type="evidence" value="ECO:0007669"/>
    <property type="project" value="UniProtKB-KW"/>
</dbReference>
<comment type="similarity">
    <text evidence="1">Belongs to the bacterial ring-hydroxylating dioxygenase beta subunit family.</text>
</comment>
<accession>A0ABT8SIC8</accession>
<name>A0ABT8SIC8_9BURK</name>
<dbReference type="PANTHER" id="PTHR41534">
    <property type="entry name" value="BLR3401 PROTEIN"/>
    <property type="match status" value="1"/>
</dbReference>
<keyword evidence="4" id="KW-1185">Reference proteome</keyword>
<dbReference type="EMBL" id="JAUKVY010000053">
    <property type="protein sequence ID" value="MDO1537932.1"/>
    <property type="molecule type" value="Genomic_DNA"/>
</dbReference>
<protein>
    <submittedName>
        <fullName evidence="3">Aromatic-ring-hydroxylating dioxygenase subunit beta</fullName>
        <ecNumber evidence="3">1.14.-.-</ecNumber>
    </submittedName>
</protein>
<evidence type="ECO:0000313" key="4">
    <source>
        <dbReference type="Proteomes" id="UP001169027"/>
    </source>
</evidence>
<dbReference type="CDD" id="cd00667">
    <property type="entry name" value="ring_hydroxylating_dioxygenases_beta"/>
    <property type="match status" value="1"/>
</dbReference>
<keyword evidence="3" id="KW-0223">Dioxygenase</keyword>
<evidence type="ECO:0000256" key="2">
    <source>
        <dbReference type="ARBA" id="ARBA00023002"/>
    </source>
</evidence>
<dbReference type="EC" id="1.14.-.-" evidence="3"/>